<reference evidence="6 7" key="1">
    <citation type="submission" date="2018-08" db="EMBL/GenBank/DDBJ databases">
        <title>Horizontal acquisition of hydrogen conversion ability and other habitat adaptations in Hydrogenovibrio crunogenus strains.</title>
        <authorList>
            <person name="Gonnella G."/>
            <person name="Adam N."/>
            <person name="Perner M."/>
        </authorList>
    </citation>
    <scope>NUCLEOTIDE SEQUENCE [LARGE SCALE GENOMIC DNA]</scope>
    <source>
        <strain evidence="6 7">SP-41</strain>
    </source>
</reference>
<dbReference type="InterPro" id="IPR050598">
    <property type="entry name" value="AminoAcid_Transporter"/>
</dbReference>
<keyword evidence="2 5" id="KW-0812">Transmembrane</keyword>
<organism evidence="6 7">
    <name type="scientific">Hydrogenovibrio crunogenus</name>
    <dbReference type="NCBI Taxonomy" id="39765"/>
    <lineage>
        <taxon>Bacteria</taxon>
        <taxon>Pseudomonadati</taxon>
        <taxon>Pseudomonadota</taxon>
        <taxon>Gammaproteobacteria</taxon>
        <taxon>Thiotrichales</taxon>
        <taxon>Piscirickettsiaceae</taxon>
        <taxon>Hydrogenovibrio</taxon>
    </lineage>
</organism>
<feature type="transmembrane region" description="Helical" evidence="5">
    <location>
        <begin position="159"/>
        <end position="182"/>
    </location>
</feature>
<dbReference type="PANTHER" id="PTHR11785">
    <property type="entry name" value="AMINO ACID TRANSPORTER"/>
    <property type="match status" value="1"/>
</dbReference>
<name>A0A4P7P1K4_9GAMM</name>
<dbReference type="PIRSF" id="PIRSF006060">
    <property type="entry name" value="AA_transporter"/>
    <property type="match status" value="1"/>
</dbReference>
<feature type="transmembrane region" description="Helical" evidence="5">
    <location>
        <begin position="132"/>
        <end position="152"/>
    </location>
</feature>
<dbReference type="AlphaFoldDB" id="A0A4P7P1K4"/>
<feature type="transmembrane region" description="Helical" evidence="5">
    <location>
        <begin position="387"/>
        <end position="408"/>
    </location>
</feature>
<accession>A0A4P7P1K4</accession>
<dbReference type="Gene3D" id="1.20.1740.10">
    <property type="entry name" value="Amino acid/polyamine transporter I"/>
    <property type="match status" value="1"/>
</dbReference>
<feature type="transmembrane region" description="Helical" evidence="5">
    <location>
        <begin position="233"/>
        <end position="255"/>
    </location>
</feature>
<dbReference type="GO" id="GO:0016020">
    <property type="term" value="C:membrane"/>
    <property type="evidence" value="ECO:0007669"/>
    <property type="project" value="UniProtKB-SubCell"/>
</dbReference>
<evidence type="ECO:0000256" key="1">
    <source>
        <dbReference type="ARBA" id="ARBA00004141"/>
    </source>
</evidence>
<keyword evidence="4 5" id="KW-0472">Membrane</keyword>
<dbReference type="InterPro" id="IPR002293">
    <property type="entry name" value="AA/rel_permease1"/>
</dbReference>
<proteinExistence type="predicted"/>
<feature type="transmembrane region" description="Helical" evidence="5">
    <location>
        <begin position="21"/>
        <end position="42"/>
    </location>
</feature>
<feature type="transmembrane region" description="Helical" evidence="5">
    <location>
        <begin position="333"/>
        <end position="350"/>
    </location>
</feature>
<dbReference type="GO" id="GO:0015179">
    <property type="term" value="F:L-amino acid transmembrane transporter activity"/>
    <property type="evidence" value="ECO:0007669"/>
    <property type="project" value="TreeGrafter"/>
</dbReference>
<feature type="transmembrane region" description="Helical" evidence="5">
    <location>
        <begin position="202"/>
        <end position="221"/>
    </location>
</feature>
<dbReference type="RefSeq" id="WP_135796526.1">
    <property type="nucleotide sequence ID" value="NZ_CP032096.1"/>
</dbReference>
<dbReference type="Pfam" id="PF13520">
    <property type="entry name" value="AA_permease_2"/>
    <property type="match status" value="1"/>
</dbReference>
<protein>
    <submittedName>
        <fullName evidence="6">Inner membrane transport protein YbaT</fullName>
    </submittedName>
</protein>
<evidence type="ECO:0000256" key="5">
    <source>
        <dbReference type="SAM" id="Phobius"/>
    </source>
</evidence>
<keyword evidence="3 5" id="KW-1133">Transmembrane helix</keyword>
<dbReference type="Proteomes" id="UP000296201">
    <property type="component" value="Chromosome"/>
</dbReference>
<evidence type="ECO:0000256" key="2">
    <source>
        <dbReference type="ARBA" id="ARBA00022692"/>
    </source>
</evidence>
<dbReference type="EMBL" id="CP032096">
    <property type="protein sequence ID" value="QBZ83948.1"/>
    <property type="molecule type" value="Genomic_DNA"/>
</dbReference>
<feature type="transmembrane region" description="Helical" evidence="5">
    <location>
        <begin position="356"/>
        <end position="375"/>
    </location>
</feature>
<dbReference type="PANTHER" id="PTHR11785:SF512">
    <property type="entry name" value="SOBREMESA, ISOFORM B"/>
    <property type="match status" value="1"/>
</dbReference>
<keyword evidence="7" id="KW-1185">Reference proteome</keyword>
<feature type="transmembrane region" description="Helical" evidence="5">
    <location>
        <begin position="285"/>
        <end position="312"/>
    </location>
</feature>
<feature type="transmembrane region" description="Helical" evidence="5">
    <location>
        <begin position="414"/>
        <end position="433"/>
    </location>
</feature>
<gene>
    <name evidence="6" type="primary">ybaT_3</name>
    <name evidence="6" type="ORF">GHNINEIG_02017</name>
</gene>
<evidence type="ECO:0000256" key="3">
    <source>
        <dbReference type="ARBA" id="ARBA00022989"/>
    </source>
</evidence>
<dbReference type="OrthoDB" id="7065842at2"/>
<evidence type="ECO:0000313" key="7">
    <source>
        <dbReference type="Proteomes" id="UP000296201"/>
    </source>
</evidence>
<feature type="transmembrane region" description="Helical" evidence="5">
    <location>
        <begin position="88"/>
        <end position="112"/>
    </location>
</feature>
<sequence>MDHSQMKSTHYQSNSLTLTGAVAMGTGVMIGAGIFALTGQVAELAKSWFPLAFLAAAIVAGFSAYSYVKMANAYPSAGGIAMFLKKAYGKTVMTGAGALLMYFSMVINESLVARTFGTYTMELFDANQYPEWVIPALGVALLFFAFLINILSNRFIERFSFFMAFIKIAGLVVFALAGLWVSGLSFESISAAPPSTSSSTDFLGAVALAVLAYKGFTTITNSGGEIEYPHTNVGRAIIISISLCLTLYMLVTFSIGANLSIEEIVQAKDYALAEAARPAFGDAGLWFTVIFAIVATVSGVIASVFAVSRMLAMLTEMKLVPHRHFGMPGDLQKHTLVYTIVIAMLLTIFFDLSRIAALGAIFYIIMDIAIHWGVLRYLREEVKASTAILITAIVLDIIILIALIAVKFQTDPFVIYAALIGLALIFVGERLFLSHQRKAS</sequence>
<comment type="subcellular location">
    <subcellularLocation>
        <location evidence="1">Membrane</location>
        <topology evidence="1">Multi-pass membrane protein</topology>
    </subcellularLocation>
</comment>
<evidence type="ECO:0000256" key="4">
    <source>
        <dbReference type="ARBA" id="ARBA00023136"/>
    </source>
</evidence>
<evidence type="ECO:0000313" key="6">
    <source>
        <dbReference type="EMBL" id="QBZ83948.1"/>
    </source>
</evidence>
<feature type="transmembrane region" description="Helical" evidence="5">
    <location>
        <begin position="48"/>
        <end position="68"/>
    </location>
</feature>